<dbReference type="OrthoDB" id="9801219at2"/>
<dbReference type="InterPro" id="IPR011611">
    <property type="entry name" value="PfkB_dom"/>
</dbReference>
<evidence type="ECO:0000256" key="4">
    <source>
        <dbReference type="ARBA" id="ARBA00022777"/>
    </source>
</evidence>
<dbReference type="PANTHER" id="PTHR46566:SF1">
    <property type="entry name" value="1-PHOSPHOFRUCTOKINASE"/>
    <property type="match status" value="1"/>
</dbReference>
<dbReference type="PROSITE" id="PS00583">
    <property type="entry name" value="PFKB_KINASES_1"/>
    <property type="match status" value="1"/>
</dbReference>
<evidence type="ECO:0000256" key="7">
    <source>
        <dbReference type="PIRNR" id="PIRNR000535"/>
    </source>
</evidence>
<comment type="catalytic activity">
    <reaction evidence="6 8">
        <text>beta-D-fructose 1-phosphate + ATP = beta-D-fructose 1,6-bisphosphate + ADP + H(+)</text>
        <dbReference type="Rhea" id="RHEA:14213"/>
        <dbReference type="ChEBI" id="CHEBI:15378"/>
        <dbReference type="ChEBI" id="CHEBI:30616"/>
        <dbReference type="ChEBI" id="CHEBI:32966"/>
        <dbReference type="ChEBI" id="CHEBI:138881"/>
        <dbReference type="ChEBI" id="CHEBI:456216"/>
        <dbReference type="EC" id="2.7.1.56"/>
    </reaction>
</comment>
<keyword evidence="3 7" id="KW-0547">Nucleotide-binding</keyword>
<comment type="similarity">
    <text evidence="7">Belongs to the carbohydrate kinase PfkB family. LacC subfamily.</text>
</comment>
<evidence type="ECO:0000256" key="5">
    <source>
        <dbReference type="ARBA" id="ARBA00022840"/>
    </source>
</evidence>
<dbReference type="Gene3D" id="3.40.1190.20">
    <property type="match status" value="1"/>
</dbReference>
<dbReference type="GO" id="GO:0008662">
    <property type="term" value="F:1-phosphofructokinase activity"/>
    <property type="evidence" value="ECO:0007669"/>
    <property type="project" value="UniProtKB-UniRule"/>
</dbReference>
<keyword evidence="11" id="KW-1185">Reference proteome</keyword>
<sequence length="303" mass="33022">MIYTCTLNPSVDYIVKIENVNIGSLNRTDHTAFYPGGKGINVSRVLKRLGQETTALGFIGGFTGHFIENSLIEEGVHLDFIEVNEPTRVNVKLKSSVETEINGQGPAVSKENEQELFAKISSMTDQDYLVLAGSLPPTLSPDYYQLLAKQCKENKTRLIVDTSGDALKDLLTYHPFLVKPNQHELGEFFNVEISSIEEAVEYGRKLLDFGPENVIVSLGGDGALLLNSETTVFANVPKGELKNSVGAGDSLVAGFIAAYVEKGDFLEAFRYGIASGSATAFSNDLCEKSTVESLLKEINIEQL</sequence>
<evidence type="ECO:0000313" key="10">
    <source>
        <dbReference type="EMBL" id="OIJ13953.1"/>
    </source>
</evidence>
<dbReference type="GO" id="GO:0009024">
    <property type="term" value="F:tagatose-6-phosphate kinase activity"/>
    <property type="evidence" value="ECO:0007669"/>
    <property type="project" value="UniProtKB-EC"/>
</dbReference>
<comment type="similarity">
    <text evidence="1">Belongs to the carbohydrate kinase pfkB family.</text>
</comment>
<dbReference type="EMBL" id="MLQR01000024">
    <property type="protein sequence ID" value="OIJ13953.1"/>
    <property type="molecule type" value="Genomic_DNA"/>
</dbReference>
<dbReference type="SUPFAM" id="SSF53613">
    <property type="entry name" value="Ribokinase-like"/>
    <property type="match status" value="1"/>
</dbReference>
<evidence type="ECO:0000256" key="1">
    <source>
        <dbReference type="ARBA" id="ARBA00005380"/>
    </source>
</evidence>
<protein>
    <recommendedName>
        <fullName evidence="7">Tagatose-6-phosphate kinase</fullName>
        <ecNumber evidence="7">2.7.1.144</ecNumber>
    </recommendedName>
</protein>
<organism evidence="10 11">
    <name type="scientific">Anaerobacillus alkalilacustris</name>
    <dbReference type="NCBI Taxonomy" id="393763"/>
    <lineage>
        <taxon>Bacteria</taxon>
        <taxon>Bacillati</taxon>
        <taxon>Bacillota</taxon>
        <taxon>Bacilli</taxon>
        <taxon>Bacillales</taxon>
        <taxon>Bacillaceae</taxon>
        <taxon>Anaerobacillus</taxon>
    </lineage>
</organism>
<comment type="function">
    <text evidence="8">Catalyzes the ATP-dependent phosphorylation of fructose-l-phosphate to fructose-l,6-bisphosphate.</text>
</comment>
<evidence type="ECO:0000313" key="11">
    <source>
        <dbReference type="Proteomes" id="UP000179524"/>
    </source>
</evidence>
<comment type="caution">
    <text evidence="10">The sequence shown here is derived from an EMBL/GenBank/DDBJ whole genome shotgun (WGS) entry which is preliminary data.</text>
</comment>
<dbReference type="GO" id="GO:0044281">
    <property type="term" value="P:small molecule metabolic process"/>
    <property type="evidence" value="ECO:0007669"/>
    <property type="project" value="UniProtKB-ARBA"/>
</dbReference>
<dbReference type="GO" id="GO:0016052">
    <property type="term" value="P:carbohydrate catabolic process"/>
    <property type="evidence" value="ECO:0007669"/>
    <property type="project" value="UniProtKB-ARBA"/>
</dbReference>
<feature type="domain" description="Carbohydrate kinase PfkB" evidence="9">
    <location>
        <begin position="21"/>
        <end position="282"/>
    </location>
</feature>
<dbReference type="InterPro" id="IPR029056">
    <property type="entry name" value="Ribokinase-like"/>
</dbReference>
<keyword evidence="4 8" id="KW-0418">Kinase</keyword>
<evidence type="ECO:0000259" key="9">
    <source>
        <dbReference type="Pfam" id="PF00294"/>
    </source>
</evidence>
<dbReference type="UniPathway" id="UPA00704">
    <property type="reaction ID" value="UER00715"/>
</dbReference>
<name>A0A1S2LPA8_9BACI</name>
<evidence type="ECO:0000256" key="8">
    <source>
        <dbReference type="RuleBase" id="RU369061"/>
    </source>
</evidence>
<accession>A0A1S2LPA8</accession>
<dbReference type="GO" id="GO:0005524">
    <property type="term" value="F:ATP binding"/>
    <property type="evidence" value="ECO:0007669"/>
    <property type="project" value="UniProtKB-UniRule"/>
</dbReference>
<dbReference type="GO" id="GO:0005829">
    <property type="term" value="C:cytosol"/>
    <property type="evidence" value="ECO:0007669"/>
    <property type="project" value="TreeGrafter"/>
</dbReference>
<evidence type="ECO:0000256" key="6">
    <source>
        <dbReference type="ARBA" id="ARBA00047745"/>
    </source>
</evidence>
<dbReference type="Pfam" id="PF00294">
    <property type="entry name" value="PfkB"/>
    <property type="match status" value="1"/>
</dbReference>
<dbReference type="NCBIfam" id="TIGR03168">
    <property type="entry name" value="1-PFK"/>
    <property type="match status" value="1"/>
</dbReference>
<keyword evidence="7" id="KW-0423">Lactose metabolism</keyword>
<dbReference type="Proteomes" id="UP000179524">
    <property type="component" value="Unassembled WGS sequence"/>
</dbReference>
<reference evidence="10 11" key="1">
    <citation type="submission" date="2016-10" db="EMBL/GenBank/DDBJ databases">
        <title>Draft genome sequences of four alkaliphilic bacteria belonging to the Anaerobacillus genus.</title>
        <authorList>
            <person name="Bassil N.M."/>
            <person name="Lloyd J.R."/>
        </authorList>
    </citation>
    <scope>NUCLEOTIDE SEQUENCE [LARGE SCALE GENOMIC DNA]</scope>
    <source>
        <strain evidence="10 11">DSM 18345</strain>
    </source>
</reference>
<dbReference type="PROSITE" id="PS00584">
    <property type="entry name" value="PFKB_KINASES_2"/>
    <property type="match status" value="1"/>
</dbReference>
<dbReference type="GO" id="GO:0005988">
    <property type="term" value="P:lactose metabolic process"/>
    <property type="evidence" value="ECO:0007669"/>
    <property type="project" value="UniProtKB-KW"/>
</dbReference>
<dbReference type="FunFam" id="3.40.1190.20:FF:000001">
    <property type="entry name" value="Phosphofructokinase"/>
    <property type="match status" value="1"/>
</dbReference>
<comment type="catalytic activity">
    <reaction evidence="7">
        <text>D-tagatofuranose 6-phosphate + ATP = D-tagatofuranose 1,6-bisphosphate + ADP + H(+)</text>
        <dbReference type="Rhea" id="RHEA:12420"/>
        <dbReference type="ChEBI" id="CHEBI:15378"/>
        <dbReference type="ChEBI" id="CHEBI:30616"/>
        <dbReference type="ChEBI" id="CHEBI:58694"/>
        <dbReference type="ChEBI" id="CHEBI:58695"/>
        <dbReference type="ChEBI" id="CHEBI:456216"/>
        <dbReference type="EC" id="2.7.1.144"/>
    </reaction>
</comment>
<dbReference type="CDD" id="cd01164">
    <property type="entry name" value="FruK_PfkB_like"/>
    <property type="match status" value="1"/>
</dbReference>
<gene>
    <name evidence="10" type="ORF">BKP37_09365</name>
</gene>
<keyword evidence="2 7" id="KW-0808">Transferase</keyword>
<dbReference type="EC" id="2.7.1.144" evidence="7"/>
<dbReference type="InterPro" id="IPR017583">
    <property type="entry name" value="Tagatose/fructose_Pkinase"/>
</dbReference>
<comment type="pathway">
    <text evidence="7">Carbohydrate metabolism; D-tagatose 6-phosphate degradation; D-glyceraldehyde 3-phosphate and glycerone phosphate from D-tagatose 6-phosphate: step 1/2.</text>
</comment>
<evidence type="ECO:0000256" key="3">
    <source>
        <dbReference type="ARBA" id="ARBA00022741"/>
    </source>
</evidence>
<dbReference type="PIRSF" id="PIRSF000535">
    <property type="entry name" value="1PFK/6PFK/LacC"/>
    <property type="match status" value="1"/>
</dbReference>
<dbReference type="InterPro" id="IPR002173">
    <property type="entry name" value="Carboh/pur_kinase_PfkB_CS"/>
</dbReference>
<evidence type="ECO:0000256" key="2">
    <source>
        <dbReference type="ARBA" id="ARBA00022679"/>
    </source>
</evidence>
<proteinExistence type="inferred from homology"/>
<dbReference type="NCBIfam" id="TIGR03828">
    <property type="entry name" value="pfkB"/>
    <property type="match status" value="1"/>
</dbReference>
<dbReference type="GO" id="GO:2001059">
    <property type="term" value="P:D-tagatose 6-phosphate catabolic process"/>
    <property type="evidence" value="ECO:0007669"/>
    <property type="project" value="UniProtKB-UniPathway"/>
</dbReference>
<dbReference type="RefSeq" id="WP_071309340.1">
    <property type="nucleotide sequence ID" value="NZ_MLQR01000024.1"/>
</dbReference>
<dbReference type="PANTHER" id="PTHR46566">
    <property type="entry name" value="1-PHOSPHOFRUCTOKINASE-RELATED"/>
    <property type="match status" value="1"/>
</dbReference>
<dbReference type="InterPro" id="IPR022463">
    <property type="entry name" value="1-PFruKinase"/>
</dbReference>
<dbReference type="AlphaFoldDB" id="A0A1S2LPA8"/>
<keyword evidence="5 7" id="KW-0067">ATP-binding</keyword>